<keyword evidence="1" id="KW-0472">Membrane</keyword>
<dbReference type="GO" id="GO:0022857">
    <property type="term" value="F:transmembrane transporter activity"/>
    <property type="evidence" value="ECO:0007669"/>
    <property type="project" value="UniProtKB-UniRule"/>
</dbReference>
<feature type="transmembrane region" description="Helical" evidence="1">
    <location>
        <begin position="65"/>
        <end position="88"/>
    </location>
</feature>
<protein>
    <recommendedName>
        <fullName evidence="1">Probable queuosine precursor transporter</fullName>
        <shortName evidence="1">Q precursor transporter</shortName>
    </recommendedName>
</protein>
<keyword evidence="1" id="KW-1133">Transmembrane helix</keyword>
<evidence type="ECO:0000313" key="3">
    <source>
        <dbReference type="Proteomes" id="UP000176532"/>
    </source>
</evidence>
<dbReference type="InterPro" id="IPR003744">
    <property type="entry name" value="YhhQ"/>
</dbReference>
<comment type="caution">
    <text evidence="2">The sequence shown here is derived from an EMBL/GenBank/DDBJ whole genome shotgun (WGS) entry which is preliminary data.</text>
</comment>
<feature type="transmembrane region" description="Helical" evidence="1">
    <location>
        <begin position="108"/>
        <end position="127"/>
    </location>
</feature>
<dbReference type="AlphaFoldDB" id="A0A1F6M7S0"/>
<keyword evidence="1" id="KW-0813">Transport</keyword>
<dbReference type="Pfam" id="PF02592">
    <property type="entry name" value="Vut_1"/>
    <property type="match status" value="1"/>
</dbReference>
<dbReference type="EMBL" id="MFQD01000038">
    <property type="protein sequence ID" value="OGH67684.1"/>
    <property type="molecule type" value="Genomic_DNA"/>
</dbReference>
<evidence type="ECO:0000313" key="2">
    <source>
        <dbReference type="EMBL" id="OGH67684.1"/>
    </source>
</evidence>
<keyword evidence="1" id="KW-0812">Transmembrane</keyword>
<comment type="subcellular location">
    <subcellularLocation>
        <location evidence="1">Cell membrane</location>
        <topology evidence="1">Multi-pass membrane protein</topology>
    </subcellularLocation>
</comment>
<dbReference type="Proteomes" id="UP000176532">
    <property type="component" value="Unassembled WGS sequence"/>
</dbReference>
<dbReference type="HAMAP" id="MF_02088">
    <property type="entry name" value="Q_prec_transport"/>
    <property type="match status" value="1"/>
</dbReference>
<name>A0A1F6M7S0_9BACT</name>
<sequence length="228" mass="25036">MKPYKYLTLITALYITMQLVSDITAGKIISLWGIPVSVTVLFFPITYIFADLLTEVYGFARARSVVWTVLLASVIAGVLYQVAVYLPPAVGFDANAAYSRVLGSIPRILLGGWIAVWVGGILNDYVLAKMKVWSKGKHLWARTIGSTAVGEFANTALFYTIALYAVLPNNLLISSIISGWLIKVAVETIFTPLTYWVVAKLKIAEGEDHYDRDTNFNPLIITAPVAGK</sequence>
<dbReference type="PANTHER" id="PTHR34300">
    <property type="entry name" value="QUEUOSINE PRECURSOR TRANSPORTER-RELATED"/>
    <property type="match status" value="1"/>
</dbReference>
<dbReference type="PANTHER" id="PTHR34300:SF2">
    <property type="entry name" value="QUEUOSINE PRECURSOR TRANSPORTER-RELATED"/>
    <property type="match status" value="1"/>
</dbReference>
<dbReference type="GO" id="GO:0005886">
    <property type="term" value="C:plasma membrane"/>
    <property type="evidence" value="ECO:0007669"/>
    <property type="project" value="UniProtKB-SubCell"/>
</dbReference>
<gene>
    <name evidence="2" type="ORF">A3C15_02670</name>
</gene>
<dbReference type="NCBIfam" id="TIGR00697">
    <property type="entry name" value="queuosine precursor transporter"/>
    <property type="match status" value="1"/>
</dbReference>
<evidence type="ECO:0000256" key="1">
    <source>
        <dbReference type="HAMAP-Rule" id="MF_02088"/>
    </source>
</evidence>
<feature type="transmembrane region" description="Helical" evidence="1">
    <location>
        <begin position="172"/>
        <end position="198"/>
    </location>
</feature>
<comment type="similarity">
    <text evidence="1">Belongs to the vitamin uptake transporter (VUT/ECF) (TC 2.A.88) family. Q precursor transporter subfamily.</text>
</comment>
<comment type="function">
    <text evidence="1">Involved in the import of queuosine (Q) precursors, required for Q precursor salvage.</text>
</comment>
<accession>A0A1F6M7S0</accession>
<reference evidence="2 3" key="1">
    <citation type="journal article" date="2016" name="Nat. Commun.">
        <title>Thousands of microbial genomes shed light on interconnected biogeochemical processes in an aquifer system.</title>
        <authorList>
            <person name="Anantharaman K."/>
            <person name="Brown C.T."/>
            <person name="Hug L.A."/>
            <person name="Sharon I."/>
            <person name="Castelle C.J."/>
            <person name="Probst A.J."/>
            <person name="Thomas B.C."/>
            <person name="Singh A."/>
            <person name="Wilkins M.J."/>
            <person name="Karaoz U."/>
            <person name="Brodie E.L."/>
            <person name="Williams K.H."/>
            <person name="Hubbard S.S."/>
            <person name="Banfield J.F."/>
        </authorList>
    </citation>
    <scope>NUCLEOTIDE SEQUENCE [LARGE SCALE GENOMIC DNA]</scope>
</reference>
<proteinExistence type="inferred from homology"/>
<keyword evidence="1" id="KW-1003">Cell membrane</keyword>
<organism evidence="2 3">
    <name type="scientific">Candidatus Magasanikbacteria bacterium RIFCSPHIGHO2_02_FULL_50_9b</name>
    <dbReference type="NCBI Taxonomy" id="1798682"/>
    <lineage>
        <taxon>Bacteria</taxon>
        <taxon>Candidatus Magasanikiibacteriota</taxon>
    </lineage>
</organism>
<feature type="transmembrane region" description="Helical" evidence="1">
    <location>
        <begin position="32"/>
        <end position="53"/>
    </location>
</feature>
<feature type="transmembrane region" description="Helical" evidence="1">
    <location>
        <begin position="139"/>
        <end position="166"/>
    </location>
</feature>